<proteinExistence type="predicted"/>
<protein>
    <submittedName>
        <fullName evidence="1">41732_t:CDS:1</fullName>
    </submittedName>
</protein>
<dbReference type="Proteomes" id="UP000789901">
    <property type="component" value="Unassembled WGS sequence"/>
</dbReference>
<comment type="caution">
    <text evidence="1">The sequence shown here is derived from an EMBL/GenBank/DDBJ whole genome shotgun (WGS) entry which is preliminary data.</text>
</comment>
<gene>
    <name evidence="1" type="ORF">GMARGA_LOCUS36066</name>
</gene>
<dbReference type="EMBL" id="CAJVQB010069481">
    <property type="protein sequence ID" value="CAG8842585.1"/>
    <property type="molecule type" value="Genomic_DNA"/>
</dbReference>
<keyword evidence="2" id="KW-1185">Reference proteome</keyword>
<reference evidence="1 2" key="1">
    <citation type="submission" date="2021-06" db="EMBL/GenBank/DDBJ databases">
        <authorList>
            <person name="Kallberg Y."/>
            <person name="Tangrot J."/>
            <person name="Rosling A."/>
        </authorList>
    </citation>
    <scope>NUCLEOTIDE SEQUENCE [LARGE SCALE GENOMIC DNA]</scope>
    <source>
        <strain evidence="1 2">120-4 pot B 10/14</strain>
    </source>
</reference>
<evidence type="ECO:0000313" key="1">
    <source>
        <dbReference type="EMBL" id="CAG8842585.1"/>
    </source>
</evidence>
<sequence length="46" mass="5215">QTVMAVNLSNSIVLNNPGLKMVLNVEEPRLSETEQEFETEETEHTI</sequence>
<feature type="non-terminal residue" evidence="1">
    <location>
        <position position="46"/>
    </location>
</feature>
<feature type="non-terminal residue" evidence="1">
    <location>
        <position position="1"/>
    </location>
</feature>
<organism evidence="1 2">
    <name type="scientific">Gigaspora margarita</name>
    <dbReference type="NCBI Taxonomy" id="4874"/>
    <lineage>
        <taxon>Eukaryota</taxon>
        <taxon>Fungi</taxon>
        <taxon>Fungi incertae sedis</taxon>
        <taxon>Mucoromycota</taxon>
        <taxon>Glomeromycotina</taxon>
        <taxon>Glomeromycetes</taxon>
        <taxon>Diversisporales</taxon>
        <taxon>Gigasporaceae</taxon>
        <taxon>Gigaspora</taxon>
    </lineage>
</organism>
<evidence type="ECO:0000313" key="2">
    <source>
        <dbReference type="Proteomes" id="UP000789901"/>
    </source>
</evidence>
<accession>A0ABN7WXD0</accession>
<name>A0ABN7WXD0_GIGMA</name>